<dbReference type="InterPro" id="IPR000237">
    <property type="entry name" value="GRIP_dom"/>
</dbReference>
<dbReference type="PANTHER" id="PTHR23157">
    <property type="entry name" value="GRIP AND COILED-COIL DOMAIN-CONTAINING PROTEIN 1"/>
    <property type="match status" value="1"/>
</dbReference>
<gene>
    <name evidence="8" type="ORF">CEUSTIGMA_g8828.t1</name>
</gene>
<reference evidence="8 9" key="1">
    <citation type="submission" date="2017-08" db="EMBL/GenBank/DDBJ databases">
        <title>Acidophilic green algal genome provides insights into adaptation to an acidic environment.</title>
        <authorList>
            <person name="Hirooka S."/>
            <person name="Hirose Y."/>
            <person name="Kanesaki Y."/>
            <person name="Higuchi S."/>
            <person name="Fujiwara T."/>
            <person name="Onuma R."/>
            <person name="Era A."/>
            <person name="Ohbayashi R."/>
            <person name="Uzuka A."/>
            <person name="Nozaki H."/>
            <person name="Yoshikawa H."/>
            <person name="Miyagishima S.Y."/>
        </authorList>
    </citation>
    <scope>NUCLEOTIDE SEQUENCE [LARGE SCALE GENOMIC DNA]</scope>
    <source>
        <strain evidence="8 9">NIES-2499</strain>
    </source>
</reference>
<evidence type="ECO:0000256" key="4">
    <source>
        <dbReference type="ARBA" id="ARBA00023054"/>
    </source>
</evidence>
<feature type="coiled-coil region" evidence="6">
    <location>
        <begin position="56"/>
        <end position="90"/>
    </location>
</feature>
<name>A0A250XE90_9CHLO</name>
<dbReference type="AlphaFoldDB" id="A0A250XE90"/>
<organism evidence="8 9">
    <name type="scientific">Chlamydomonas eustigma</name>
    <dbReference type="NCBI Taxonomy" id="1157962"/>
    <lineage>
        <taxon>Eukaryota</taxon>
        <taxon>Viridiplantae</taxon>
        <taxon>Chlorophyta</taxon>
        <taxon>core chlorophytes</taxon>
        <taxon>Chlorophyceae</taxon>
        <taxon>CS clade</taxon>
        <taxon>Chlamydomonadales</taxon>
        <taxon>Chlamydomonadaceae</taxon>
        <taxon>Chlamydomonas</taxon>
    </lineage>
</organism>
<dbReference type="PROSITE" id="PS50913">
    <property type="entry name" value="GRIP"/>
    <property type="match status" value="1"/>
</dbReference>
<evidence type="ECO:0000256" key="2">
    <source>
        <dbReference type="ARBA" id="ARBA00004496"/>
    </source>
</evidence>
<evidence type="ECO:0000256" key="1">
    <source>
        <dbReference type="ARBA" id="ARBA00004184"/>
    </source>
</evidence>
<evidence type="ECO:0000256" key="6">
    <source>
        <dbReference type="SAM" id="Coils"/>
    </source>
</evidence>
<keyword evidence="5" id="KW-0472">Membrane</keyword>
<evidence type="ECO:0000259" key="7">
    <source>
        <dbReference type="PROSITE" id="PS50913"/>
    </source>
</evidence>
<dbReference type="STRING" id="1157962.A0A250XE90"/>
<proteinExistence type="predicted"/>
<evidence type="ECO:0000313" key="8">
    <source>
        <dbReference type="EMBL" id="GAX81397.1"/>
    </source>
</evidence>
<comment type="subcellular location">
    <subcellularLocation>
        <location evidence="2">Cytoplasm</location>
    </subcellularLocation>
    <subcellularLocation>
        <location evidence="1">Endomembrane system</location>
        <topology evidence="1">Peripheral membrane protein</topology>
    </subcellularLocation>
</comment>
<dbReference type="EMBL" id="BEGY01000065">
    <property type="protein sequence ID" value="GAX81397.1"/>
    <property type="molecule type" value="Genomic_DNA"/>
</dbReference>
<evidence type="ECO:0000313" key="9">
    <source>
        <dbReference type="Proteomes" id="UP000232323"/>
    </source>
</evidence>
<dbReference type="PANTHER" id="PTHR23157:SF25">
    <property type="entry name" value="GRIP AND COILED-COIL DOMAIN-CONTAINING PROTEIN 1"/>
    <property type="match status" value="1"/>
</dbReference>
<keyword evidence="9" id="KW-1185">Reference proteome</keyword>
<accession>A0A250XE90</accession>
<dbReference type="InterPro" id="IPR051952">
    <property type="entry name" value="Golgi-autophagy_related"/>
</dbReference>
<keyword evidence="3" id="KW-0963">Cytoplasm</keyword>
<evidence type="ECO:0000256" key="5">
    <source>
        <dbReference type="ARBA" id="ARBA00023136"/>
    </source>
</evidence>
<dbReference type="OrthoDB" id="1926336at2759"/>
<dbReference type="Proteomes" id="UP000232323">
    <property type="component" value="Unassembled WGS sequence"/>
</dbReference>
<feature type="domain" description="GRIP" evidence="7">
    <location>
        <begin position="108"/>
        <end position="155"/>
    </location>
</feature>
<dbReference type="GO" id="GO:0005794">
    <property type="term" value="C:Golgi apparatus"/>
    <property type="evidence" value="ECO:0007669"/>
    <property type="project" value="TreeGrafter"/>
</dbReference>
<feature type="non-terminal residue" evidence="8">
    <location>
        <position position="1"/>
    </location>
</feature>
<protein>
    <recommendedName>
        <fullName evidence="7">GRIP domain-containing protein</fullName>
    </recommendedName>
</protein>
<keyword evidence="4 6" id="KW-0175">Coiled coil</keyword>
<dbReference type="Pfam" id="PF01465">
    <property type="entry name" value="GRIP"/>
    <property type="match status" value="1"/>
</dbReference>
<sequence length="197" mass="21965">ADEVFRLQTGVLIPASSSRNSSFETSLNLQSADSFPPRHPSVSGDVSFDLNLNDEIREILDRIKDILVRNKHLESEVQEYEKEVALREEMEVALKESLREAERVGIRLHRNDTDIEYLKNTVLKMYRTGEAENLLPVFATILVFSPEELQSCRDGLKAIQEGQVPLPGAAAAVDASFSGAANVFNSLTNWASWTSTI</sequence>
<evidence type="ECO:0000256" key="3">
    <source>
        <dbReference type="ARBA" id="ARBA00022490"/>
    </source>
</evidence>
<comment type="caution">
    <text evidence="8">The sequence shown here is derived from an EMBL/GenBank/DDBJ whole genome shotgun (WGS) entry which is preliminary data.</text>
</comment>